<keyword evidence="1" id="KW-0597">Phosphoprotein</keyword>
<dbReference type="OrthoDB" id="651456at2"/>
<dbReference type="RefSeq" id="WP_108904565.1">
    <property type="nucleotide sequence ID" value="NZ_CP029187.1"/>
</dbReference>
<dbReference type="KEGG" id="fpal:HYN49_13270"/>
<dbReference type="EMBL" id="CP029187">
    <property type="protein sequence ID" value="AWI26788.1"/>
    <property type="molecule type" value="Genomic_DNA"/>
</dbReference>
<dbReference type="PROSITE" id="PS50110">
    <property type="entry name" value="RESPONSE_REGULATORY"/>
    <property type="match status" value="1"/>
</dbReference>
<dbReference type="Proteomes" id="UP000244937">
    <property type="component" value="Chromosome"/>
</dbReference>
<proteinExistence type="predicted"/>
<evidence type="ECO:0000259" key="2">
    <source>
        <dbReference type="PROSITE" id="PS50110"/>
    </source>
</evidence>
<name>A0A2S1SK49_9FLAO</name>
<organism evidence="3 4">
    <name type="scientific">Flavobacterium pallidum</name>
    <dbReference type="NCBI Taxonomy" id="2172098"/>
    <lineage>
        <taxon>Bacteria</taxon>
        <taxon>Pseudomonadati</taxon>
        <taxon>Bacteroidota</taxon>
        <taxon>Flavobacteriia</taxon>
        <taxon>Flavobacteriales</taxon>
        <taxon>Flavobacteriaceae</taxon>
        <taxon>Flavobacterium</taxon>
    </lineage>
</organism>
<accession>A0A2S1SK49</accession>
<dbReference type="GO" id="GO:0000160">
    <property type="term" value="P:phosphorelay signal transduction system"/>
    <property type="evidence" value="ECO:0007669"/>
    <property type="project" value="InterPro"/>
</dbReference>
<dbReference type="AlphaFoldDB" id="A0A2S1SK49"/>
<dbReference type="InterPro" id="IPR011006">
    <property type="entry name" value="CheY-like_superfamily"/>
</dbReference>
<feature type="domain" description="Response regulatory" evidence="2">
    <location>
        <begin position="2"/>
        <end position="130"/>
    </location>
</feature>
<gene>
    <name evidence="3" type="ORF">HYN49_13270</name>
</gene>
<dbReference type="SUPFAM" id="SSF52172">
    <property type="entry name" value="CheY-like"/>
    <property type="match status" value="1"/>
</dbReference>
<evidence type="ECO:0000256" key="1">
    <source>
        <dbReference type="PROSITE-ProRule" id="PRU00169"/>
    </source>
</evidence>
<sequence>MKILMIDDHPSQLHAYKMILSLNEQNLAIETTEVYTCEAAYPLIVNASPNTFSFVFLDRSMPAYKEKNINSGEDLAAIIRLYHPGTKLVMLTSHAESFIIYNIVRNINPDGLLVKSDFGTDELLDAFTAILNGSRYHSQTVRSCMDELLLKEDYLDSYDREIVTLLGEGAKMKTMMQRLNLSRSAIDKRKAQIKIYLEIEKGDDEAIVRKAREAGLI</sequence>
<feature type="modified residue" description="4-aspartylphosphate" evidence="1">
    <location>
        <position position="58"/>
    </location>
</feature>
<keyword evidence="4" id="KW-1185">Reference proteome</keyword>
<dbReference type="Gene3D" id="3.40.50.2300">
    <property type="match status" value="1"/>
</dbReference>
<dbReference type="InterPro" id="IPR001789">
    <property type="entry name" value="Sig_transdc_resp-reg_receiver"/>
</dbReference>
<evidence type="ECO:0000313" key="3">
    <source>
        <dbReference type="EMBL" id="AWI26788.1"/>
    </source>
</evidence>
<reference evidence="3 4" key="1">
    <citation type="submission" date="2018-05" db="EMBL/GenBank/DDBJ databases">
        <title>Genome sequencing of Flavobacterium sp. HYN0049.</title>
        <authorList>
            <person name="Yi H."/>
            <person name="Baek C."/>
        </authorList>
    </citation>
    <scope>NUCLEOTIDE SEQUENCE [LARGE SCALE GENOMIC DNA]</scope>
    <source>
        <strain evidence="3 4">HYN0049</strain>
    </source>
</reference>
<protein>
    <recommendedName>
        <fullName evidence="2">Response regulatory domain-containing protein</fullName>
    </recommendedName>
</protein>
<evidence type="ECO:0000313" key="4">
    <source>
        <dbReference type="Proteomes" id="UP000244937"/>
    </source>
</evidence>